<dbReference type="GO" id="GO:0015768">
    <property type="term" value="P:maltose transport"/>
    <property type="evidence" value="ECO:0007669"/>
    <property type="project" value="TreeGrafter"/>
</dbReference>
<dbReference type="GO" id="GO:0042956">
    <property type="term" value="P:maltodextrin transmembrane transport"/>
    <property type="evidence" value="ECO:0007669"/>
    <property type="project" value="TreeGrafter"/>
</dbReference>
<gene>
    <name evidence="4" type="ORF">AVDCRST_MAG35-992</name>
</gene>
<dbReference type="InterPro" id="IPR006311">
    <property type="entry name" value="TAT_signal"/>
</dbReference>
<dbReference type="Pfam" id="PF13416">
    <property type="entry name" value="SBP_bac_8"/>
    <property type="match status" value="1"/>
</dbReference>
<evidence type="ECO:0000256" key="1">
    <source>
        <dbReference type="ARBA" id="ARBA00008520"/>
    </source>
</evidence>
<dbReference type="GO" id="GO:0055052">
    <property type="term" value="C:ATP-binding cassette (ABC) transporter complex, substrate-binding subunit-containing"/>
    <property type="evidence" value="ECO:0007669"/>
    <property type="project" value="TreeGrafter"/>
</dbReference>
<dbReference type="PANTHER" id="PTHR30061:SF50">
    <property type="entry name" value="MALTOSE_MALTODEXTRIN-BINDING PERIPLASMIC PROTEIN"/>
    <property type="match status" value="1"/>
</dbReference>
<keyword evidence="3" id="KW-0732">Signal</keyword>
<dbReference type="PANTHER" id="PTHR30061">
    <property type="entry name" value="MALTOSE-BINDING PERIPLASMIC PROTEIN"/>
    <property type="match status" value="1"/>
</dbReference>
<dbReference type="SUPFAM" id="SSF53850">
    <property type="entry name" value="Periplasmic binding protein-like II"/>
    <property type="match status" value="1"/>
</dbReference>
<accession>A0A6J4P0F5</accession>
<evidence type="ECO:0000313" key="4">
    <source>
        <dbReference type="EMBL" id="CAA9402585.1"/>
    </source>
</evidence>
<dbReference type="EMBL" id="CADCUY010000202">
    <property type="protein sequence ID" value="CAA9402585.1"/>
    <property type="molecule type" value="Genomic_DNA"/>
</dbReference>
<comment type="similarity">
    <text evidence="1">Belongs to the bacterial solute-binding protein 1 family.</text>
</comment>
<dbReference type="AlphaFoldDB" id="A0A6J4P0F5"/>
<keyword evidence="2" id="KW-0813">Transport</keyword>
<protein>
    <submittedName>
        <fullName evidence="4">ABC transporter, substrate-binding protein (Cluster 1, maltose/g3p/polyamine/iron)</fullName>
    </submittedName>
</protein>
<dbReference type="PROSITE" id="PS51318">
    <property type="entry name" value="TAT"/>
    <property type="match status" value="1"/>
</dbReference>
<reference evidence="4" key="1">
    <citation type="submission" date="2020-02" db="EMBL/GenBank/DDBJ databases">
        <authorList>
            <person name="Meier V. D."/>
        </authorList>
    </citation>
    <scope>NUCLEOTIDE SEQUENCE</scope>
    <source>
        <strain evidence="4">AVDCRST_MAG35</strain>
    </source>
</reference>
<dbReference type="Gene3D" id="3.40.190.10">
    <property type="entry name" value="Periplasmic binding protein-like II"/>
    <property type="match status" value="1"/>
</dbReference>
<name>A0A6J4P0F5_9ACTN</name>
<dbReference type="InterPro" id="IPR006059">
    <property type="entry name" value="SBP"/>
</dbReference>
<sequence length="456" mass="47716">MTRTRPSSPAPTSRSSGLEAVAARSLSRRTLLAGGLAGGLAASLAACGSPAGATPTAIRYWNLFSGADGARMETMLSSVRETTGIGVDATVLAWGTPYYTKLSMSAAGGRSPEMAIVHLSRLAGYAPLGFLDPFDLDLLAEFGVEESSFPESVVERARYDGGLYAVPLDTHPFVVMYDTEVAEQARLLDGDGKLLPLETPEAFLEAGRALQSVTGELGIAYGFQGDPAQAWRLFYSLYPQLAGEIDLSGSTTGIDRDAAVQSVDLIKQMLDGTIADPNADYQSALATFNAGRAGMILTGEWELPAFLEAGIPLGAAPFPAVFGTPSAYADSHAFVLPHQDDPDPEVRRATHEAVAQVLKQSFTWAEAGHVPAYAEIADSPEYAQLTPQSDYAAAADVAVFDPPAWFTGAGSNFQTQVGQALATTLSGSATPAEAVEDMVARIDTILATPDPGGESA</sequence>
<evidence type="ECO:0000256" key="3">
    <source>
        <dbReference type="ARBA" id="ARBA00022729"/>
    </source>
</evidence>
<organism evidence="4">
    <name type="scientific">uncultured Quadrisphaera sp</name>
    <dbReference type="NCBI Taxonomy" id="904978"/>
    <lineage>
        <taxon>Bacteria</taxon>
        <taxon>Bacillati</taxon>
        <taxon>Actinomycetota</taxon>
        <taxon>Actinomycetes</taxon>
        <taxon>Kineosporiales</taxon>
        <taxon>Kineosporiaceae</taxon>
        <taxon>Quadrisphaera</taxon>
        <taxon>environmental samples</taxon>
    </lineage>
</organism>
<dbReference type="GO" id="GO:1901982">
    <property type="term" value="F:maltose binding"/>
    <property type="evidence" value="ECO:0007669"/>
    <property type="project" value="TreeGrafter"/>
</dbReference>
<proteinExistence type="inferred from homology"/>
<evidence type="ECO:0000256" key="2">
    <source>
        <dbReference type="ARBA" id="ARBA00022448"/>
    </source>
</evidence>